<accession>A0A8D8S7B3</accession>
<organism evidence="1">
    <name type="scientific">Cacopsylla melanoneura</name>
    <dbReference type="NCBI Taxonomy" id="428564"/>
    <lineage>
        <taxon>Eukaryota</taxon>
        <taxon>Metazoa</taxon>
        <taxon>Ecdysozoa</taxon>
        <taxon>Arthropoda</taxon>
        <taxon>Hexapoda</taxon>
        <taxon>Insecta</taxon>
        <taxon>Pterygota</taxon>
        <taxon>Neoptera</taxon>
        <taxon>Paraneoptera</taxon>
        <taxon>Hemiptera</taxon>
        <taxon>Sternorrhyncha</taxon>
        <taxon>Psylloidea</taxon>
        <taxon>Psyllidae</taxon>
        <taxon>Psyllinae</taxon>
        <taxon>Cacopsylla</taxon>
    </lineage>
</organism>
<dbReference type="AlphaFoldDB" id="A0A8D8S7B3"/>
<reference evidence="1" key="1">
    <citation type="submission" date="2021-05" db="EMBL/GenBank/DDBJ databases">
        <authorList>
            <person name="Alioto T."/>
            <person name="Alioto T."/>
            <person name="Gomez Garrido J."/>
        </authorList>
    </citation>
    <scope>NUCLEOTIDE SEQUENCE</scope>
</reference>
<sequence length="101" mass="11658">MCSPTIFARTIRAPSLRTTNGIWRPPRRSCPNIWNEISPTRTWPISSNKYRTSIDIVIFDARSCWNMFTRATRRNHGNTWTELMSSATPHTLCLSLSLGFQ</sequence>
<proteinExistence type="predicted"/>
<protein>
    <submittedName>
        <fullName evidence="1">Uncharacterized protein</fullName>
    </submittedName>
</protein>
<dbReference type="EMBL" id="HBUF01208055">
    <property type="protein sequence ID" value="CAG6664553.1"/>
    <property type="molecule type" value="Transcribed_RNA"/>
</dbReference>
<name>A0A8D8S7B3_9HEMI</name>
<evidence type="ECO:0000313" key="1">
    <source>
        <dbReference type="EMBL" id="CAG6664553.1"/>
    </source>
</evidence>